<comment type="caution">
    <text evidence="1">The sequence shown here is derived from an EMBL/GenBank/DDBJ whole genome shotgun (WGS) entry which is preliminary data.</text>
</comment>
<name>A0A4S8JSL2_MUSBA</name>
<dbReference type="AlphaFoldDB" id="A0A4S8JSL2"/>
<dbReference type="Proteomes" id="UP000317650">
    <property type="component" value="Chromosome 1"/>
</dbReference>
<evidence type="ECO:0000313" key="1">
    <source>
        <dbReference type="EMBL" id="THU65090.1"/>
    </source>
</evidence>
<dbReference type="EMBL" id="PYDT01000004">
    <property type="protein sequence ID" value="THU65090.1"/>
    <property type="molecule type" value="Genomic_DNA"/>
</dbReference>
<gene>
    <name evidence="1" type="ORF">C4D60_Mb01t33490</name>
</gene>
<evidence type="ECO:0000313" key="2">
    <source>
        <dbReference type="Proteomes" id="UP000317650"/>
    </source>
</evidence>
<keyword evidence="2" id="KW-1185">Reference proteome</keyword>
<proteinExistence type="predicted"/>
<sequence>MEKFTNPGKKQRISRSSLYLELLSDRLRAASFRLQLTGPRLELTGFILTFLLVCLPHELQTQN</sequence>
<protein>
    <submittedName>
        <fullName evidence="1">Uncharacterized protein</fullName>
    </submittedName>
</protein>
<accession>A0A4S8JSL2</accession>
<reference evidence="1 2" key="1">
    <citation type="journal article" date="2019" name="Nat. Plants">
        <title>Genome sequencing of Musa balbisiana reveals subgenome evolution and function divergence in polyploid bananas.</title>
        <authorList>
            <person name="Yao X."/>
        </authorList>
    </citation>
    <scope>NUCLEOTIDE SEQUENCE [LARGE SCALE GENOMIC DNA]</scope>
    <source>
        <strain evidence="2">cv. DH-PKW</strain>
        <tissue evidence="1">Leaves</tissue>
    </source>
</reference>
<organism evidence="1 2">
    <name type="scientific">Musa balbisiana</name>
    <name type="common">Banana</name>
    <dbReference type="NCBI Taxonomy" id="52838"/>
    <lineage>
        <taxon>Eukaryota</taxon>
        <taxon>Viridiplantae</taxon>
        <taxon>Streptophyta</taxon>
        <taxon>Embryophyta</taxon>
        <taxon>Tracheophyta</taxon>
        <taxon>Spermatophyta</taxon>
        <taxon>Magnoliopsida</taxon>
        <taxon>Liliopsida</taxon>
        <taxon>Zingiberales</taxon>
        <taxon>Musaceae</taxon>
        <taxon>Musa</taxon>
    </lineage>
</organism>